<evidence type="ECO:0000256" key="7">
    <source>
        <dbReference type="SAM" id="Phobius"/>
    </source>
</evidence>
<dbReference type="InterPro" id="IPR022764">
    <property type="entry name" value="Peptidase_S54_rhomboid_dom"/>
</dbReference>
<keyword evidence="3 7" id="KW-0812">Transmembrane</keyword>
<dbReference type="GO" id="GO:0008233">
    <property type="term" value="F:peptidase activity"/>
    <property type="evidence" value="ECO:0007669"/>
    <property type="project" value="UniProtKB-KW"/>
</dbReference>
<evidence type="ECO:0000256" key="5">
    <source>
        <dbReference type="ARBA" id="ARBA00022989"/>
    </source>
</evidence>
<evidence type="ECO:0000256" key="3">
    <source>
        <dbReference type="ARBA" id="ARBA00022692"/>
    </source>
</evidence>
<dbReference type="Gene3D" id="1.20.1540.10">
    <property type="entry name" value="Rhomboid-like"/>
    <property type="match status" value="1"/>
</dbReference>
<name>A0ABT1CZU9_9PROT</name>
<evidence type="ECO:0000313" key="9">
    <source>
        <dbReference type="EMBL" id="MCO6415194.1"/>
    </source>
</evidence>
<comment type="caution">
    <text evidence="9">The sequence shown here is derived from an EMBL/GenBank/DDBJ whole genome shotgun (WGS) entry which is preliminary data.</text>
</comment>
<proteinExistence type="inferred from homology"/>
<sequence>MMRTGVRRDGRGASRGIPLRLGRCHDRDARHTPWPPGGGRFFLVPDPSMLPLQDTVALRFPPFVVWSLIGACVFGFLHQMSLPPRELEAFLYRHALVPARFSGALPAASPGGWSAFLTNMFLHGGWLHLILNMWTLWIFGPAVEDRLGAARFLAFYLICGIAASLAHVLANSASTVPALGASGAIAGVIGCYARLFPAARLVMMVPILFIPFFFEVRAIGFALIWFLMQIVPGLLTLGQEGDSGGIAWWAHIGGFLAGWLLAPFVRRARRVYRPYYRDEGMYGFLPDGRRSGGRGPWA</sequence>
<organism evidence="9 10">
    <name type="scientific">Siccirubricoccus soli</name>
    <dbReference type="NCBI Taxonomy" id="2899147"/>
    <lineage>
        <taxon>Bacteria</taxon>
        <taxon>Pseudomonadati</taxon>
        <taxon>Pseudomonadota</taxon>
        <taxon>Alphaproteobacteria</taxon>
        <taxon>Acetobacterales</taxon>
        <taxon>Roseomonadaceae</taxon>
        <taxon>Siccirubricoccus</taxon>
    </lineage>
</organism>
<dbReference type="PANTHER" id="PTHR43731:SF14">
    <property type="entry name" value="PRESENILIN-ASSOCIATED RHOMBOID-LIKE PROTEIN, MITOCHONDRIAL"/>
    <property type="match status" value="1"/>
</dbReference>
<keyword evidence="9" id="KW-0645">Protease</keyword>
<feature type="transmembrane region" description="Helical" evidence="7">
    <location>
        <begin position="246"/>
        <end position="265"/>
    </location>
</feature>
<protein>
    <submittedName>
        <fullName evidence="9">Rhomboid family intramembrane serine protease</fullName>
    </submittedName>
</protein>
<dbReference type="InterPro" id="IPR035952">
    <property type="entry name" value="Rhomboid-like_sf"/>
</dbReference>
<evidence type="ECO:0000256" key="6">
    <source>
        <dbReference type="ARBA" id="ARBA00023136"/>
    </source>
</evidence>
<dbReference type="PANTHER" id="PTHR43731">
    <property type="entry name" value="RHOMBOID PROTEASE"/>
    <property type="match status" value="1"/>
</dbReference>
<dbReference type="InterPro" id="IPR050925">
    <property type="entry name" value="Rhomboid_protease_S54"/>
</dbReference>
<evidence type="ECO:0000256" key="1">
    <source>
        <dbReference type="ARBA" id="ARBA00004141"/>
    </source>
</evidence>
<feature type="transmembrane region" description="Helical" evidence="7">
    <location>
        <begin position="152"/>
        <end position="170"/>
    </location>
</feature>
<dbReference type="Pfam" id="PF01694">
    <property type="entry name" value="Rhomboid"/>
    <property type="match status" value="1"/>
</dbReference>
<keyword evidence="10" id="KW-1185">Reference proteome</keyword>
<dbReference type="SUPFAM" id="SSF144091">
    <property type="entry name" value="Rhomboid-like"/>
    <property type="match status" value="1"/>
</dbReference>
<evidence type="ECO:0000259" key="8">
    <source>
        <dbReference type="Pfam" id="PF01694"/>
    </source>
</evidence>
<keyword evidence="5 7" id="KW-1133">Transmembrane helix</keyword>
<keyword evidence="6 7" id="KW-0472">Membrane</keyword>
<comment type="similarity">
    <text evidence="2">Belongs to the peptidase S54 family.</text>
</comment>
<keyword evidence="4" id="KW-0378">Hydrolase</keyword>
<evidence type="ECO:0000256" key="2">
    <source>
        <dbReference type="ARBA" id="ARBA00009045"/>
    </source>
</evidence>
<feature type="transmembrane region" description="Helical" evidence="7">
    <location>
        <begin position="120"/>
        <end position="140"/>
    </location>
</feature>
<dbReference type="GO" id="GO:0006508">
    <property type="term" value="P:proteolysis"/>
    <property type="evidence" value="ECO:0007669"/>
    <property type="project" value="UniProtKB-KW"/>
</dbReference>
<feature type="transmembrane region" description="Helical" evidence="7">
    <location>
        <begin position="56"/>
        <end position="77"/>
    </location>
</feature>
<reference evidence="9 10" key="1">
    <citation type="submission" date="2021-12" db="EMBL/GenBank/DDBJ databases">
        <title>Siccirubricoccus leaddurans sp. nov., a high concentration Zn2+ tolerance bacterium.</title>
        <authorList>
            <person name="Cao Y."/>
        </authorList>
    </citation>
    <scope>NUCLEOTIDE SEQUENCE [LARGE SCALE GENOMIC DNA]</scope>
    <source>
        <strain evidence="9 10">KC 17139</strain>
    </source>
</reference>
<evidence type="ECO:0000256" key="4">
    <source>
        <dbReference type="ARBA" id="ARBA00022801"/>
    </source>
</evidence>
<dbReference type="RefSeq" id="WP_252951795.1">
    <property type="nucleotide sequence ID" value="NZ_JAFIRR010000016.1"/>
</dbReference>
<comment type="subcellular location">
    <subcellularLocation>
        <location evidence="1">Membrane</location>
        <topology evidence="1">Multi-pass membrane protein</topology>
    </subcellularLocation>
</comment>
<evidence type="ECO:0000313" key="10">
    <source>
        <dbReference type="Proteomes" id="UP001523392"/>
    </source>
</evidence>
<feature type="transmembrane region" description="Helical" evidence="7">
    <location>
        <begin position="176"/>
        <end position="195"/>
    </location>
</feature>
<dbReference type="Proteomes" id="UP001523392">
    <property type="component" value="Unassembled WGS sequence"/>
</dbReference>
<feature type="transmembrane region" description="Helical" evidence="7">
    <location>
        <begin position="207"/>
        <end position="226"/>
    </location>
</feature>
<dbReference type="EMBL" id="JAFIRR010000016">
    <property type="protein sequence ID" value="MCO6415194.1"/>
    <property type="molecule type" value="Genomic_DNA"/>
</dbReference>
<feature type="domain" description="Peptidase S54 rhomboid" evidence="8">
    <location>
        <begin position="112"/>
        <end position="266"/>
    </location>
</feature>
<gene>
    <name evidence="9" type="ORF">JYK14_03260</name>
</gene>
<accession>A0ABT1CZU9</accession>